<keyword evidence="4 14" id="KW-0489">Methyltransferase</keyword>
<dbReference type="Gene3D" id="3.90.220.20">
    <property type="entry name" value="DNA methylase specificity domains"/>
    <property type="match status" value="2"/>
</dbReference>
<evidence type="ECO:0000256" key="3">
    <source>
        <dbReference type="ARBA" id="ARBA00011900"/>
    </source>
</evidence>
<dbReference type="GO" id="GO:0003677">
    <property type="term" value="F:DNA binding"/>
    <property type="evidence" value="ECO:0007669"/>
    <property type="project" value="UniProtKB-KW"/>
</dbReference>
<comment type="similarity">
    <text evidence="1">Belongs to the N(4)/N(6)-methyltransferase family.</text>
</comment>
<evidence type="ECO:0000256" key="9">
    <source>
        <dbReference type="ARBA" id="ARBA00047942"/>
    </source>
</evidence>
<evidence type="ECO:0000259" key="13">
    <source>
        <dbReference type="Pfam" id="PF02384"/>
    </source>
</evidence>
<gene>
    <name evidence="14" type="ORF">DCO61_03840</name>
</gene>
<keyword evidence="10" id="KW-0175">Coiled coil</keyword>
<organism evidence="14 15">
    <name type="scientific">Helicobacter saguini</name>
    <dbReference type="NCBI Taxonomy" id="1548018"/>
    <lineage>
        <taxon>Bacteria</taxon>
        <taxon>Pseudomonadati</taxon>
        <taxon>Campylobacterota</taxon>
        <taxon>Epsilonproteobacteria</taxon>
        <taxon>Campylobacterales</taxon>
        <taxon>Helicobacteraceae</taxon>
        <taxon>Helicobacter</taxon>
    </lineage>
</organism>
<evidence type="ECO:0000313" key="14">
    <source>
        <dbReference type="EMBL" id="MWV69167.1"/>
    </source>
</evidence>
<proteinExistence type="inferred from homology"/>
<dbReference type="PRINTS" id="PR00507">
    <property type="entry name" value="N12N6MTFRASE"/>
</dbReference>
<dbReference type="InterPro" id="IPR051537">
    <property type="entry name" value="DNA_Adenine_Mtase"/>
</dbReference>
<dbReference type="RefSeq" id="WP_118949137.1">
    <property type="nucleotide sequence ID" value="NZ_QBIU01000001.1"/>
</dbReference>
<dbReference type="CDD" id="cd17266">
    <property type="entry name" value="RMtype1_S_Sau1132ORF3780P-TRD2-CR2_like"/>
    <property type="match status" value="1"/>
</dbReference>
<protein>
    <recommendedName>
        <fullName evidence="3">site-specific DNA-methyltransferase (adenine-specific)</fullName>
        <ecNumber evidence="3">2.1.1.72</ecNumber>
    </recommendedName>
</protein>
<name>A0A6L7D4R0_9HELI</name>
<dbReference type="PANTHER" id="PTHR42933">
    <property type="entry name" value="SLR6095 PROTEIN"/>
    <property type="match status" value="1"/>
</dbReference>
<evidence type="ECO:0000256" key="6">
    <source>
        <dbReference type="ARBA" id="ARBA00022691"/>
    </source>
</evidence>
<comment type="catalytic activity">
    <reaction evidence="9">
        <text>a 2'-deoxyadenosine in DNA + S-adenosyl-L-methionine = an N(6)-methyl-2'-deoxyadenosine in DNA + S-adenosyl-L-homocysteine + H(+)</text>
        <dbReference type="Rhea" id="RHEA:15197"/>
        <dbReference type="Rhea" id="RHEA-COMP:12418"/>
        <dbReference type="Rhea" id="RHEA-COMP:12419"/>
        <dbReference type="ChEBI" id="CHEBI:15378"/>
        <dbReference type="ChEBI" id="CHEBI:57856"/>
        <dbReference type="ChEBI" id="CHEBI:59789"/>
        <dbReference type="ChEBI" id="CHEBI:90615"/>
        <dbReference type="ChEBI" id="CHEBI:90616"/>
        <dbReference type="EC" id="2.1.1.72"/>
    </reaction>
</comment>
<dbReference type="GO" id="GO:0009307">
    <property type="term" value="P:DNA restriction-modification system"/>
    <property type="evidence" value="ECO:0007669"/>
    <property type="project" value="UniProtKB-KW"/>
</dbReference>
<evidence type="ECO:0000256" key="4">
    <source>
        <dbReference type="ARBA" id="ARBA00022603"/>
    </source>
</evidence>
<sequence>MINKENFKQVLEILHFKPQVDSNHHNNGGGVKPFNQTTKDFKNTESKLKDSNTAIESNKNIESNLKNSKQNIESKNTDFKNLNISKSKNIESTKDSKRNIESNIEVSKQNIEFNPKDSKRNIESNLKDSKNIESNIYTKHFKQHNCELKVDFKNTKLIYPKEIIIHDETTSNFSKAENFVVFECVNRLLEKGYKPEHLELEPKWKLGGENKGGKADILVRDNENNPYLIIECKTTDSKKSEFEKEWDNMLNSGGQLFSYLQQERVTKFLCLYTSDFIESTQDSINQNTQQDSINHTQNKLIYENYIINVQDNDSYLIENDLELSYKKANNNIELFNAWKESYKLDKHTKGIFESNITAYKILESNLTFNDLKELNIKEESKYHEFAKILRKHNISGKENAFDKLVNLFLCKIYDEIYNTQNLQFSYLGVMADTFADMQDRLMLLYKNAMGKFLGEEITFVSNDDIDKDFTNLTNNKDSIKHLKLTMQNYIKQLKFYSNNDFAFLEVHNKELFLKNALVLKEVLESFAPFKLTQNSTNQFLGNLFELFLQKGMKQDEGQFFTPIQICEFIIYSLPLENILDSKIPKVLDFACGAGHFLNTYANTIKNFINKKDSKKHHKQIYGIEKEYRLSKVAKVSSAMYGQSEINILYADALSSFELANPKVSDEEKQKIQIKPHSFDILIANPPYSVKGFLETLSAKSKKTYTLFNTDINIESNNTIECFFIERAKQLLRDNALAAIILPSSLLNKGGIYEKAREIILQNFFIIAIVELGSVTFGATGTNTIILFLQKHESLNFNEKEYISKTYAELQNRLDSQNLKANDDFKTKDYLKAYCEFRGFNLESYLDFLDSNISTLSGGKRDLNRIEILKDYNDSFIKSNEYKKLIESKSYKDSDSKQDLKLNALLNYALKIEKQKLLYFALAYKRKILVIKSPSDLKEQKRFLGYEWSNKKGNEGLKELNTPYLTPLFERENINNTNKLNFLIKQAFNISLQNTAFNNEIPQDLESYAFYTNLIDCIDFSKVEFDKAINLNISSKSGSIESNPFANCKYPLIKLESICKMYQPKTITSAEILDNGKYKVYGANGVIGYYNEYNHKDSEVAMTCRGATCGTINFTEPESWITGNAMIITPLDSKKILKKFLVYILPLTNIKYVITGTAQPQITRTNLSQLQIPLPPLEIQKQIVKECQEVEKLDSMLSNLIESYKLLIQQILYFCQIIESKPTHSLDSTLQNIQNIESNLLKDSNINKDSKNIQSTLPTQKTDSKNIESNNTPTLESTLNKQDLKTLKALLDSIKPTFETIQNNQQTYKLNNTELFTLQIGKRVLDSELLPNGKIPVFSANVLKPFGFINKEILKNYDKDSVLWGIDGDWLVGFIPKNTPFYPTDHCGVLQVNEAKNNAKYLKFILEYSGVKAGFSRTLRASIERVGNLKINLPSKESQEKIAQTIDFIESKITQLDSIKQTLENKTQEILNTHLNSN</sequence>
<feature type="domain" description="Type I restriction modification DNA specificity" evidence="12">
    <location>
        <begin position="1052"/>
        <end position="1191"/>
    </location>
</feature>
<dbReference type="InterPro" id="IPR044946">
    <property type="entry name" value="Restrct_endonuc_typeI_TRD_sf"/>
</dbReference>
<dbReference type="InterPro" id="IPR003356">
    <property type="entry name" value="DNA_methylase_A-5"/>
</dbReference>
<dbReference type="Proteomes" id="UP000477070">
    <property type="component" value="Unassembled WGS sequence"/>
</dbReference>
<evidence type="ECO:0000256" key="7">
    <source>
        <dbReference type="ARBA" id="ARBA00022747"/>
    </source>
</evidence>
<evidence type="ECO:0000256" key="11">
    <source>
        <dbReference type="SAM" id="MobiDB-lite"/>
    </source>
</evidence>
<dbReference type="PROSITE" id="PS00092">
    <property type="entry name" value="N6_MTASE"/>
    <property type="match status" value="1"/>
</dbReference>
<feature type="coiled-coil region" evidence="10">
    <location>
        <begin position="58"/>
        <end position="110"/>
    </location>
</feature>
<feature type="domain" description="Type I restriction modification DNA specificity" evidence="12">
    <location>
        <begin position="1311"/>
        <end position="1463"/>
    </location>
</feature>
<dbReference type="SUPFAM" id="SSF116734">
    <property type="entry name" value="DNA methylase specificity domain"/>
    <property type="match status" value="2"/>
</dbReference>
<dbReference type="EC" id="2.1.1.72" evidence="3"/>
<dbReference type="GO" id="GO:0032259">
    <property type="term" value="P:methylation"/>
    <property type="evidence" value="ECO:0007669"/>
    <property type="project" value="UniProtKB-KW"/>
</dbReference>
<feature type="region of interest" description="Disordered" evidence="11">
    <location>
        <begin position="1250"/>
        <end position="1274"/>
    </location>
</feature>
<comment type="similarity">
    <text evidence="2">Belongs to the type-I restriction system S methylase family.</text>
</comment>
<dbReference type="InterPro" id="IPR000055">
    <property type="entry name" value="Restrct_endonuc_typeI_TRD"/>
</dbReference>
<reference evidence="14 15" key="1">
    <citation type="submission" date="2019-12" db="EMBL/GenBank/DDBJ databases">
        <title>Multi-Generational Helicobacter saguini Isolates.</title>
        <authorList>
            <person name="Mannion A."/>
            <person name="Shen Z."/>
            <person name="Fox J.G."/>
        </authorList>
    </citation>
    <scope>NUCLEOTIDE SEQUENCE [LARGE SCALE GENOMIC DNA]</scope>
    <source>
        <strain evidence="15">16-048 (F4)</strain>
    </source>
</reference>
<evidence type="ECO:0000256" key="8">
    <source>
        <dbReference type="ARBA" id="ARBA00023125"/>
    </source>
</evidence>
<dbReference type="PANTHER" id="PTHR42933:SF3">
    <property type="entry name" value="TYPE I RESTRICTION ENZYME MJAVIII METHYLASE SUBUNIT"/>
    <property type="match status" value="1"/>
</dbReference>
<keyword evidence="5" id="KW-0808">Transferase</keyword>
<dbReference type="EMBL" id="QBIU01000001">
    <property type="protein sequence ID" value="MWV69167.1"/>
    <property type="molecule type" value="Genomic_DNA"/>
</dbReference>
<evidence type="ECO:0000256" key="10">
    <source>
        <dbReference type="SAM" id="Coils"/>
    </source>
</evidence>
<evidence type="ECO:0000256" key="5">
    <source>
        <dbReference type="ARBA" id="ARBA00022679"/>
    </source>
</evidence>
<accession>A0A6L7D4R0</accession>
<dbReference type="CDD" id="cd02440">
    <property type="entry name" value="AdoMet_MTases"/>
    <property type="match status" value="1"/>
</dbReference>
<dbReference type="Gene3D" id="3.40.50.150">
    <property type="entry name" value="Vaccinia Virus protein VP39"/>
    <property type="match status" value="1"/>
</dbReference>
<dbReference type="Pfam" id="PF02384">
    <property type="entry name" value="N6_Mtase"/>
    <property type="match status" value="1"/>
</dbReference>
<feature type="compositionally biased region" description="Polar residues" evidence="11">
    <location>
        <begin position="1251"/>
        <end position="1274"/>
    </location>
</feature>
<evidence type="ECO:0000256" key="1">
    <source>
        <dbReference type="ARBA" id="ARBA00006594"/>
    </source>
</evidence>
<keyword evidence="8" id="KW-0238">DNA-binding</keyword>
<dbReference type="InterPro" id="IPR029063">
    <property type="entry name" value="SAM-dependent_MTases_sf"/>
</dbReference>
<feature type="domain" description="DNA methylase adenine-specific" evidence="13">
    <location>
        <begin position="538"/>
        <end position="834"/>
    </location>
</feature>
<comment type="caution">
    <text evidence="14">The sequence shown here is derived from an EMBL/GenBank/DDBJ whole genome shotgun (WGS) entry which is preliminary data.</text>
</comment>
<evidence type="ECO:0000259" key="12">
    <source>
        <dbReference type="Pfam" id="PF01420"/>
    </source>
</evidence>
<keyword evidence="6" id="KW-0949">S-adenosyl-L-methionine</keyword>
<dbReference type="GO" id="GO:0009007">
    <property type="term" value="F:site-specific DNA-methyltransferase (adenine-specific) activity"/>
    <property type="evidence" value="ECO:0007669"/>
    <property type="project" value="UniProtKB-EC"/>
</dbReference>
<dbReference type="InterPro" id="IPR002052">
    <property type="entry name" value="DNA_methylase_N6_adenine_CS"/>
</dbReference>
<evidence type="ECO:0000313" key="15">
    <source>
        <dbReference type="Proteomes" id="UP000477070"/>
    </source>
</evidence>
<dbReference type="SUPFAM" id="SSF53335">
    <property type="entry name" value="S-adenosyl-L-methionine-dependent methyltransferases"/>
    <property type="match status" value="1"/>
</dbReference>
<keyword evidence="7" id="KW-0680">Restriction system</keyword>
<dbReference type="GO" id="GO:0008170">
    <property type="term" value="F:N-methyltransferase activity"/>
    <property type="evidence" value="ECO:0007669"/>
    <property type="project" value="InterPro"/>
</dbReference>
<dbReference type="Pfam" id="PF01420">
    <property type="entry name" value="Methylase_S"/>
    <property type="match status" value="2"/>
</dbReference>
<evidence type="ECO:0000256" key="2">
    <source>
        <dbReference type="ARBA" id="ARBA00010923"/>
    </source>
</evidence>